<keyword evidence="8 12" id="KW-0472">Membrane</keyword>
<evidence type="ECO:0000313" key="16">
    <source>
        <dbReference type="Proteomes" id="UP000429181"/>
    </source>
</evidence>
<dbReference type="Ensembl" id="ENSBIXT00000045578.1">
    <property type="protein sequence ID" value="ENSBIXP00000012402.1"/>
    <property type="gene ID" value="ENSBIXG00000000758.1"/>
</dbReference>
<evidence type="ECO:0000256" key="5">
    <source>
        <dbReference type="ARBA" id="ARBA00022725"/>
    </source>
</evidence>
<dbReference type="PROSITE" id="PS50262">
    <property type="entry name" value="G_PROTEIN_RECEP_F1_2"/>
    <property type="match status" value="1"/>
</dbReference>
<dbReference type="Proteomes" id="UP000429181">
    <property type="component" value="Chromosome 15"/>
</dbReference>
<evidence type="ECO:0000256" key="12">
    <source>
        <dbReference type="RuleBase" id="RU363047"/>
    </source>
</evidence>
<evidence type="ECO:0000256" key="4">
    <source>
        <dbReference type="ARBA" id="ARBA00022692"/>
    </source>
</evidence>
<dbReference type="PANTHER" id="PTHR26450:SF7">
    <property type="entry name" value="OLFACTORY RECEPTOR"/>
    <property type="match status" value="1"/>
</dbReference>
<keyword evidence="3 12" id="KW-0716">Sensory transduction</keyword>
<keyword evidence="9 11" id="KW-0675">Receptor</keyword>
<dbReference type="Ensembl" id="ENSBIXT00005032721.1">
    <property type="protein sequence ID" value="ENSBIXP00005019721.1"/>
    <property type="gene ID" value="ENSBIXG00005022886.1"/>
</dbReference>
<reference evidence="15 16" key="1">
    <citation type="submission" date="2018-11" db="EMBL/GenBank/DDBJ databases">
        <title>Haplotype-resolved cattle genomes.</title>
        <authorList>
            <person name="Low W.Y."/>
            <person name="Tearle R."/>
            <person name="Bickhart D.M."/>
            <person name="Rosen B.D."/>
            <person name="Koren S."/>
            <person name="Rhie A."/>
            <person name="Hiendleder S."/>
            <person name="Phillippy A.M."/>
            <person name="Smith T.P.L."/>
            <person name="Williams J.L."/>
        </authorList>
    </citation>
    <scope>NUCLEOTIDE SEQUENCE [LARGE SCALE GENOMIC DNA]</scope>
</reference>
<evidence type="ECO:0000313" key="14">
    <source>
        <dbReference type="Ensembl" id="ENSBIXP00005019721.1"/>
    </source>
</evidence>
<dbReference type="OMA" id="WVNAREI"/>
<keyword evidence="12" id="KW-1003">Cell membrane</keyword>
<dbReference type="CDD" id="cd15222">
    <property type="entry name" value="7tmA_OR51-like"/>
    <property type="match status" value="1"/>
</dbReference>
<feature type="transmembrane region" description="Helical" evidence="12">
    <location>
        <begin position="79"/>
        <end position="103"/>
    </location>
</feature>
<dbReference type="PRINTS" id="PR00245">
    <property type="entry name" value="OLFACTORYR"/>
</dbReference>
<feature type="transmembrane region" description="Helical" evidence="12">
    <location>
        <begin position="288"/>
        <end position="311"/>
    </location>
</feature>
<feature type="transmembrane region" description="Helical" evidence="12">
    <location>
        <begin position="12"/>
        <end position="31"/>
    </location>
</feature>
<evidence type="ECO:0000259" key="13">
    <source>
        <dbReference type="PROSITE" id="PS50262"/>
    </source>
</evidence>
<feature type="transmembrane region" description="Helical" evidence="12">
    <location>
        <begin position="259"/>
        <end position="282"/>
    </location>
</feature>
<feature type="transmembrane region" description="Helical" evidence="12">
    <location>
        <begin position="115"/>
        <end position="137"/>
    </location>
</feature>
<evidence type="ECO:0000256" key="3">
    <source>
        <dbReference type="ARBA" id="ARBA00022606"/>
    </source>
</evidence>
<keyword evidence="6 12" id="KW-1133">Transmembrane helix</keyword>
<evidence type="ECO:0000256" key="8">
    <source>
        <dbReference type="ARBA" id="ARBA00023136"/>
    </source>
</evidence>
<dbReference type="SUPFAM" id="SSF81321">
    <property type="entry name" value="Family A G protein-coupled receptor-like"/>
    <property type="match status" value="1"/>
</dbReference>
<dbReference type="GeneTree" id="ENSGT01150000286908"/>
<dbReference type="GO" id="GO:0005886">
    <property type="term" value="C:plasma membrane"/>
    <property type="evidence" value="ECO:0007669"/>
    <property type="project" value="UniProtKB-SubCell"/>
</dbReference>
<accession>A0A4W2GMK0</accession>
<dbReference type="STRING" id="30522.A0A4W2GMK0"/>
<dbReference type="PROSITE" id="PS00237">
    <property type="entry name" value="G_PROTEIN_RECEP_F1_1"/>
    <property type="match status" value="1"/>
</dbReference>
<name>A0A4W2GMK0_BOBOX</name>
<protein>
    <recommendedName>
        <fullName evidence="12">Olfactory receptor</fullName>
    </recommendedName>
</protein>
<keyword evidence="5 12" id="KW-0552">Olfaction</keyword>
<dbReference type="GO" id="GO:0004930">
    <property type="term" value="F:G protein-coupled receptor activity"/>
    <property type="evidence" value="ECO:0007669"/>
    <property type="project" value="UniProtKB-KW"/>
</dbReference>
<dbReference type="Gene3D" id="1.20.1070.10">
    <property type="entry name" value="Rhodopsin 7-helix transmembrane proteins"/>
    <property type="match status" value="1"/>
</dbReference>
<evidence type="ECO:0000256" key="2">
    <source>
        <dbReference type="ARBA" id="ARBA00004141"/>
    </source>
</evidence>
<dbReference type="FunFam" id="1.20.1070.10:FF:000002">
    <property type="entry name" value="Olfactory receptor"/>
    <property type="match status" value="1"/>
</dbReference>
<organism evidence="14 16">
    <name type="scientific">Bos indicus x Bos taurus</name>
    <name type="common">Hybrid cattle</name>
    <dbReference type="NCBI Taxonomy" id="30522"/>
    <lineage>
        <taxon>Eukaryota</taxon>
        <taxon>Metazoa</taxon>
        <taxon>Chordata</taxon>
        <taxon>Craniata</taxon>
        <taxon>Vertebrata</taxon>
        <taxon>Euteleostomi</taxon>
        <taxon>Mammalia</taxon>
        <taxon>Eutheria</taxon>
        <taxon>Laurasiatheria</taxon>
        <taxon>Artiodactyla</taxon>
        <taxon>Ruminantia</taxon>
        <taxon>Pecora</taxon>
        <taxon>Bovidae</taxon>
        <taxon>Bovinae</taxon>
        <taxon>Bos</taxon>
    </lineage>
</organism>
<feature type="transmembrane region" description="Helical" evidence="12">
    <location>
        <begin position="43"/>
        <end position="67"/>
    </location>
</feature>
<keyword evidence="15" id="KW-1185">Reference proteome</keyword>
<dbReference type="GO" id="GO:0004984">
    <property type="term" value="F:olfactory receptor activity"/>
    <property type="evidence" value="ECO:0007669"/>
    <property type="project" value="InterPro"/>
</dbReference>
<evidence type="ECO:0000256" key="1">
    <source>
        <dbReference type="ARBA" id="ARBA00003929"/>
    </source>
</evidence>
<feature type="transmembrane region" description="Helical" evidence="12">
    <location>
        <begin position="214"/>
        <end position="238"/>
    </location>
</feature>
<feature type="domain" description="G-protein coupled receptors family 1 profile" evidence="13">
    <location>
        <begin position="58"/>
        <end position="309"/>
    </location>
</feature>
<evidence type="ECO:0000256" key="6">
    <source>
        <dbReference type="ARBA" id="ARBA00022989"/>
    </source>
</evidence>
<evidence type="ECO:0000313" key="15">
    <source>
        <dbReference type="Proteomes" id="UP000314981"/>
    </source>
</evidence>
<dbReference type="Proteomes" id="UP000314981">
    <property type="component" value="Chromosome 15"/>
</dbReference>
<comment type="similarity">
    <text evidence="11">Belongs to the G-protein coupled receptor 1 family.</text>
</comment>
<dbReference type="AlphaFoldDB" id="A0A4W2GMK0"/>
<keyword evidence="10 11" id="KW-0807">Transducer</keyword>
<proteinExistence type="inferred from homology"/>
<dbReference type="Pfam" id="PF13853">
    <property type="entry name" value="7tm_4"/>
    <property type="match status" value="1"/>
</dbReference>
<dbReference type="PRINTS" id="PR00237">
    <property type="entry name" value="GPCRRHODOPSN"/>
</dbReference>
<reference evidence="14" key="2">
    <citation type="submission" date="2025-05" db="UniProtKB">
        <authorList>
            <consortium name="Ensembl"/>
        </authorList>
    </citation>
    <scope>IDENTIFICATION</scope>
</reference>
<keyword evidence="4 11" id="KW-0812">Transmembrane</keyword>
<feature type="transmembrane region" description="Helical" evidence="12">
    <location>
        <begin position="158"/>
        <end position="180"/>
    </location>
</feature>
<sequence>QREVSLSNKRIPLLHTLMPILHNSTLPTFLLTGIPGLEWAHTWISIPFCCLYLTALSGNTLILFIVLTEPSLHEPMYYFLSMLSTTDIGLCISTLVTVLGIFWVNAREISFNACLSQMFFIHLFTFMESSVLLAMAFDRFVAISNPLRYATILTHTRIAQIGLAVITKGTVILTPLVLLLKHLSFCHSHVLHHSYCFHPDVMKLSCSDTKINSVFGLTAIISTAGVDSVFILLSYVLIIRSVLNIASPEERKKVFSTCISHITAVAIFYIPLISLSFVHRFGKHVPRYAHTLMANVYLLIPPVMNPIIYSVKTKQIIRTIKKVLFPKRFEFDSNNSAIKATP</sequence>
<dbReference type="InterPro" id="IPR000276">
    <property type="entry name" value="GPCR_Rhodpsn"/>
</dbReference>
<evidence type="ECO:0000256" key="9">
    <source>
        <dbReference type="ARBA" id="ARBA00023170"/>
    </source>
</evidence>
<dbReference type="GO" id="GO:0071396">
    <property type="term" value="P:cellular response to lipid"/>
    <property type="evidence" value="ECO:0007669"/>
    <property type="project" value="UniProtKB-ARBA"/>
</dbReference>
<evidence type="ECO:0000256" key="7">
    <source>
        <dbReference type="ARBA" id="ARBA00023040"/>
    </source>
</evidence>
<comment type="function">
    <text evidence="1">Putative odorant or sperm cell receptor.</text>
</comment>
<evidence type="ECO:0000256" key="10">
    <source>
        <dbReference type="ARBA" id="ARBA00023224"/>
    </source>
</evidence>
<dbReference type="InterPro" id="IPR017452">
    <property type="entry name" value="GPCR_Rhodpsn_7TM"/>
</dbReference>
<comment type="subcellular location">
    <subcellularLocation>
        <location evidence="12">Cell membrane</location>
        <topology evidence="12">Multi-pass membrane protein</topology>
    </subcellularLocation>
    <subcellularLocation>
        <location evidence="2">Membrane</location>
        <topology evidence="2">Multi-pass membrane protein</topology>
    </subcellularLocation>
</comment>
<dbReference type="PANTHER" id="PTHR26450">
    <property type="entry name" value="OLFACTORY RECEPTOR 56B1-RELATED"/>
    <property type="match status" value="1"/>
</dbReference>
<dbReference type="InterPro" id="IPR000725">
    <property type="entry name" value="Olfact_rcpt"/>
</dbReference>
<evidence type="ECO:0000256" key="11">
    <source>
        <dbReference type="RuleBase" id="RU000688"/>
    </source>
</evidence>
<dbReference type="InterPro" id="IPR050402">
    <property type="entry name" value="OR51/52/56-like"/>
</dbReference>
<keyword evidence="7 11" id="KW-0297">G-protein coupled receptor</keyword>